<dbReference type="AlphaFoldDB" id="A0A1Y2DMF7"/>
<comment type="caution">
    <text evidence="1">The sequence shown here is derived from an EMBL/GenBank/DDBJ whole genome shotgun (WGS) entry which is preliminary data.</text>
</comment>
<sequence>MTHSTLSINNTYSNCNPLIDKIITYKNIKPNYNLIKNLPAHNYIKCFCPIHGDQLDNDKHKCSTLNENGNHCISSLRYNCVHCSNENGRSLSHIAFQKHLRKFHSGILEKMKIKDSIGKTESIIPMITSKIPLKENSISDNKNKKNDISNNNSKKSLQLSKRKVINIAKKDNLIPCHKIQINSFKIKKNKSISIVASNFKNTHSSPFLSLQLICACELLIEKALEVAFHESYLSYDIPTKLMILRYALTDNKIICEHSIKEKMLNCIENLENYFNLNIKMDSYELECELRVFLQFLLNYTKNELK</sequence>
<organism evidence="1 2">
    <name type="scientific">Neocallimastix californiae</name>
    <dbReference type="NCBI Taxonomy" id="1754190"/>
    <lineage>
        <taxon>Eukaryota</taxon>
        <taxon>Fungi</taxon>
        <taxon>Fungi incertae sedis</taxon>
        <taxon>Chytridiomycota</taxon>
        <taxon>Chytridiomycota incertae sedis</taxon>
        <taxon>Neocallimastigomycetes</taxon>
        <taxon>Neocallimastigales</taxon>
        <taxon>Neocallimastigaceae</taxon>
        <taxon>Neocallimastix</taxon>
    </lineage>
</organism>
<keyword evidence="2" id="KW-1185">Reference proteome</keyword>
<gene>
    <name evidence="1" type="ORF">LY90DRAFT_668690</name>
</gene>
<dbReference type="Proteomes" id="UP000193920">
    <property type="component" value="Unassembled WGS sequence"/>
</dbReference>
<reference evidence="1 2" key="1">
    <citation type="submission" date="2016-08" db="EMBL/GenBank/DDBJ databases">
        <title>A Parts List for Fungal Cellulosomes Revealed by Comparative Genomics.</title>
        <authorList>
            <consortium name="DOE Joint Genome Institute"/>
            <person name="Haitjema C.H."/>
            <person name="Gilmore S.P."/>
            <person name="Henske J.K."/>
            <person name="Solomon K.V."/>
            <person name="De Groot R."/>
            <person name="Kuo A."/>
            <person name="Mondo S.J."/>
            <person name="Salamov A.A."/>
            <person name="Labutti K."/>
            <person name="Zhao Z."/>
            <person name="Chiniquy J."/>
            <person name="Barry K."/>
            <person name="Brewer H.M."/>
            <person name="Purvine S.O."/>
            <person name="Wright A.T."/>
            <person name="Boxma B."/>
            <person name="Van Alen T."/>
            <person name="Hackstein J.H."/>
            <person name="Baker S.E."/>
            <person name="Grigoriev I.V."/>
            <person name="O'Malley M.A."/>
        </authorList>
    </citation>
    <scope>NUCLEOTIDE SEQUENCE [LARGE SCALE GENOMIC DNA]</scope>
    <source>
        <strain evidence="1 2">G1</strain>
    </source>
</reference>
<accession>A0A1Y2DMF7</accession>
<dbReference type="OrthoDB" id="2150472at2759"/>
<dbReference type="EMBL" id="MCOG01000061">
    <property type="protein sequence ID" value="ORY60488.1"/>
    <property type="molecule type" value="Genomic_DNA"/>
</dbReference>
<proteinExistence type="predicted"/>
<evidence type="ECO:0000313" key="1">
    <source>
        <dbReference type="EMBL" id="ORY60488.1"/>
    </source>
</evidence>
<name>A0A1Y2DMF7_9FUNG</name>
<evidence type="ECO:0000313" key="2">
    <source>
        <dbReference type="Proteomes" id="UP000193920"/>
    </source>
</evidence>
<protein>
    <submittedName>
        <fullName evidence="1">Uncharacterized protein</fullName>
    </submittedName>
</protein>